<name>A0A6A8GMG9_9EURY</name>
<feature type="transmembrane region" description="Helical" evidence="1">
    <location>
        <begin position="246"/>
        <end position="266"/>
    </location>
</feature>
<dbReference type="RefSeq" id="WP_151163356.1">
    <property type="nucleotide sequence ID" value="NZ_WKJO01000001.1"/>
</dbReference>
<reference evidence="2 3" key="1">
    <citation type="submission" date="2019-11" db="EMBL/GenBank/DDBJ databases">
        <title>Whole genome sequence of Haloferax sp. MBLA0076.</title>
        <authorList>
            <person name="Seo M.-J."/>
            <person name="Cho E.-S."/>
        </authorList>
    </citation>
    <scope>NUCLEOTIDE SEQUENCE [LARGE SCALE GENOMIC DNA]</scope>
    <source>
        <strain evidence="2 3">MBLA0076</strain>
    </source>
</reference>
<sequence>MTSLGHDVRHGGRIARIELRRSLRKSFGTRKRQLTALGFVLLFSPTLLFWFRAASDAGRVAAEQGTMALDTLGIQVTLLVVAFALMGALRVVQQGRPDGDALLLTATSTRAVLIGTTIHATVQLVLFVMIPTLLFAAGFALGAEMPTIVLTTTIAAIPLFTAVTILGTVGGQLVVLGLLKSHLFRSVSRVFGLVLLVVLLALGYAAMAPLLGVTEPFALLSPVAQPAIEYLAFAFVGTPLSPGLDGGSFVVGAAVVLSIPVLFVVANRLAPALWFADATPTKLIQRDVSTSRADATTSVEGGQTDSGRPFPSRYGPRPVVIALGLWTRWVRIPVRFSTLFPLTIILAMAVIGSIGDPESLPLALGAALVFAAVYVSGGVFGLNPLGEAGEMRTVESLSATRPRTLVFGHAIAGLFVGTPLAVVGTLLLTIAAGTPAPLVVILVALAVVSTVAGAGVALGIGTVLPSEDAQRTYRGYDVATPSQWALVGYMFATTLLVGIAALGSIFVFLPAEGGSLSLLRVGAPVVAAVVLVLVGAFGYRTATRRFVSPVYPDT</sequence>
<feature type="transmembrane region" description="Helical" evidence="1">
    <location>
        <begin position="360"/>
        <end position="385"/>
    </location>
</feature>
<feature type="transmembrane region" description="Helical" evidence="1">
    <location>
        <begin position="112"/>
        <end position="141"/>
    </location>
</feature>
<evidence type="ECO:0000313" key="2">
    <source>
        <dbReference type="EMBL" id="MRX22910.1"/>
    </source>
</evidence>
<keyword evidence="3" id="KW-1185">Reference proteome</keyword>
<keyword evidence="1" id="KW-0472">Membrane</keyword>
<proteinExistence type="predicted"/>
<dbReference type="EMBL" id="WKJO01000001">
    <property type="protein sequence ID" value="MRX22910.1"/>
    <property type="molecule type" value="Genomic_DNA"/>
</dbReference>
<keyword evidence="1" id="KW-0812">Transmembrane</keyword>
<feature type="transmembrane region" description="Helical" evidence="1">
    <location>
        <begin position="406"/>
        <end position="432"/>
    </location>
</feature>
<evidence type="ECO:0008006" key="4">
    <source>
        <dbReference type="Google" id="ProtNLM"/>
    </source>
</evidence>
<keyword evidence="1" id="KW-1133">Transmembrane helix</keyword>
<accession>A0A6A8GMG9</accession>
<feature type="transmembrane region" description="Helical" evidence="1">
    <location>
        <begin position="190"/>
        <end position="211"/>
    </location>
</feature>
<evidence type="ECO:0000313" key="3">
    <source>
        <dbReference type="Proteomes" id="UP000439022"/>
    </source>
</evidence>
<evidence type="ECO:0000256" key="1">
    <source>
        <dbReference type="SAM" id="Phobius"/>
    </source>
</evidence>
<feature type="transmembrane region" description="Helical" evidence="1">
    <location>
        <begin position="484"/>
        <end position="509"/>
    </location>
</feature>
<organism evidence="2 3">
    <name type="scientific">Haloferax litoreum</name>
    <dbReference type="NCBI Taxonomy" id="2666140"/>
    <lineage>
        <taxon>Archaea</taxon>
        <taxon>Methanobacteriati</taxon>
        <taxon>Methanobacteriota</taxon>
        <taxon>Stenosarchaea group</taxon>
        <taxon>Halobacteria</taxon>
        <taxon>Halobacteriales</taxon>
        <taxon>Haloferacaceae</taxon>
        <taxon>Haloferax</taxon>
    </lineage>
</organism>
<feature type="transmembrane region" description="Helical" evidence="1">
    <location>
        <begin position="34"/>
        <end position="52"/>
    </location>
</feature>
<feature type="transmembrane region" description="Helical" evidence="1">
    <location>
        <begin position="72"/>
        <end position="92"/>
    </location>
</feature>
<gene>
    <name evidence="2" type="ORF">GJR96_13230</name>
</gene>
<comment type="caution">
    <text evidence="2">The sequence shown here is derived from an EMBL/GenBank/DDBJ whole genome shotgun (WGS) entry which is preliminary data.</text>
</comment>
<feature type="transmembrane region" description="Helical" evidence="1">
    <location>
        <begin position="521"/>
        <end position="539"/>
    </location>
</feature>
<feature type="transmembrane region" description="Helical" evidence="1">
    <location>
        <begin position="336"/>
        <end position="354"/>
    </location>
</feature>
<dbReference type="AlphaFoldDB" id="A0A6A8GMG9"/>
<dbReference type="Proteomes" id="UP000439022">
    <property type="component" value="Unassembled WGS sequence"/>
</dbReference>
<feature type="transmembrane region" description="Helical" evidence="1">
    <location>
        <begin position="438"/>
        <end position="464"/>
    </location>
</feature>
<feature type="transmembrane region" description="Helical" evidence="1">
    <location>
        <begin position="153"/>
        <end position="178"/>
    </location>
</feature>
<protein>
    <recommendedName>
        <fullName evidence="4">ABC-2 type transport system permease protein</fullName>
    </recommendedName>
</protein>